<dbReference type="AlphaFoldDB" id="A0A7G6T4D1"/>
<dbReference type="Proteomes" id="UP000515465">
    <property type="component" value="Plasmid p_2"/>
</dbReference>
<evidence type="ECO:0000313" key="1">
    <source>
        <dbReference type="EMBL" id="QND61613.1"/>
    </source>
</evidence>
<proteinExistence type="predicted"/>
<reference evidence="2" key="1">
    <citation type="journal article" date="2020" name="Mol. Plant Microbe">
        <title>Rhizobial microsymbionts of the narrowly endemic Oxytropis species growing in Kamchatka are characterized by significant genetic diversity and possess a set of genes that are associated with T3SS and T6SS secretion systems and can affect the development of symbiosis.</title>
        <authorList>
            <person name="Safronova V."/>
            <person name="Guro P."/>
            <person name="Sazanova A."/>
            <person name="Kuznetsova I."/>
            <person name="Belimov A."/>
            <person name="Yakubov V."/>
            <person name="Chirak E."/>
            <person name="Afonin A."/>
            <person name="Gogolev Y."/>
            <person name="Andronov E."/>
            <person name="Tikhonovich I."/>
        </authorList>
    </citation>
    <scope>NUCLEOTIDE SEQUENCE [LARGE SCALE GENOMIC DNA]</scope>
    <source>
        <strain evidence="2">583</strain>
        <plasmid evidence="2">p_2</plasmid>
    </source>
</reference>
<sequence>MSPSSAPLTQKRVTLKVQSVEPFTEIRLLDARFEPVALASNTGSITVDVAPGLYEVGFRASDGWERQHVIAAPDAGEVTVVQAARSHGREATLEMMPETLPQPHDNATVVVSFTGTTHGLADIATTPKITATLTGADPDAPVVANLVPGEWRNWRFAVAPGHWRLRLSDPGERQPFELPLTVCPGYRIEIVAPLCSTGEMSIDLERLRVRLLPLDMPGAMDATLTGFEEAALAALGSGRALYGPDIEQLVDNLADDKALNPMLGIFAAHLCDRGHDDDLPFQKRLLDKLADLTGGEVVRHPDVAALRLRFRMRTSQPIGDEPPVPFPPLLAASWGALLDAARVRPELIPAGSLSELIASRLWSSSLWMAWTAAPLEVVAPVQPRSERRAPTTMAPPAEVKVAEEFTTVSEMITAGLAHPELRGWFRDARSSSGTGFEGLEWEDELHITPAEAAVARLLYPVAANEQQQDRFASVATWMKTHESKRRSSAVDLMTMCSALGLPPTTVERAVGSLARKLEAQALDFNIKL</sequence>
<dbReference type="EMBL" id="CP050297">
    <property type="protein sequence ID" value="QND61613.1"/>
    <property type="molecule type" value="Genomic_DNA"/>
</dbReference>
<keyword evidence="1" id="KW-0614">Plasmid</keyword>
<protein>
    <submittedName>
        <fullName evidence="1">Uncharacterized protein</fullName>
    </submittedName>
</protein>
<accession>A0A7G6T4D1</accession>
<dbReference type="RefSeq" id="WP_183465340.1">
    <property type="nucleotide sequence ID" value="NZ_CP050297.1"/>
</dbReference>
<organism evidence="1 2">
    <name type="scientific">Mesorhizobium huakuii</name>
    <dbReference type="NCBI Taxonomy" id="28104"/>
    <lineage>
        <taxon>Bacteria</taxon>
        <taxon>Pseudomonadati</taxon>
        <taxon>Pseudomonadota</taxon>
        <taxon>Alphaproteobacteria</taxon>
        <taxon>Hyphomicrobiales</taxon>
        <taxon>Phyllobacteriaceae</taxon>
        <taxon>Mesorhizobium</taxon>
    </lineage>
</organism>
<evidence type="ECO:0000313" key="2">
    <source>
        <dbReference type="Proteomes" id="UP000515465"/>
    </source>
</evidence>
<name>A0A7G6T4D1_9HYPH</name>
<geneLocation type="plasmid" evidence="1 2">
    <name>p_2</name>
</geneLocation>
<gene>
    <name evidence="1" type="ORF">HB778_35605</name>
</gene>